<dbReference type="EMBL" id="DTAK01000020">
    <property type="protein sequence ID" value="HGU59268.1"/>
    <property type="molecule type" value="Genomic_DNA"/>
</dbReference>
<gene>
    <name evidence="7" type="ORF">ENT89_03640</name>
    <name evidence="6" type="ORF">ENX77_03805</name>
</gene>
<keyword evidence="3" id="KW-0238">DNA-binding</keyword>
<proteinExistence type="inferred from homology"/>
<dbReference type="CDD" id="cd00090">
    <property type="entry name" value="HTH_ARSR"/>
    <property type="match status" value="1"/>
</dbReference>
<dbReference type="GO" id="GO:0046914">
    <property type="term" value="F:transition metal ion binding"/>
    <property type="evidence" value="ECO:0007669"/>
    <property type="project" value="InterPro"/>
</dbReference>
<dbReference type="InterPro" id="IPR011991">
    <property type="entry name" value="ArsR-like_HTH"/>
</dbReference>
<sequence length="162" mass="19063">MLGKRAEDYLEAIYELCKEKSFTRVKDIAASLNVKPPTVSEMLEKLYKEGYIIYRKRLFVSLTDKGKEVAKMIRERRETLVKFLKTLGVSEDIAEIDACTIEHVLHVETVNQLKKFVKFIEDSPINPRWLEHFRRYCETGEHPCKVLKIKGYKQKNLNVRKV</sequence>
<dbReference type="InterPro" id="IPR036388">
    <property type="entry name" value="WH-like_DNA-bd_sf"/>
</dbReference>
<dbReference type="PANTHER" id="PTHR33238:SF7">
    <property type="entry name" value="IRON-DEPENDENT TRANSCRIPTIONAL REGULATOR"/>
    <property type="match status" value="1"/>
</dbReference>
<dbReference type="Pfam" id="PF01325">
    <property type="entry name" value="Fe_dep_repress"/>
    <property type="match status" value="1"/>
</dbReference>
<dbReference type="GO" id="GO:0046983">
    <property type="term" value="F:protein dimerization activity"/>
    <property type="evidence" value="ECO:0007669"/>
    <property type="project" value="InterPro"/>
</dbReference>
<evidence type="ECO:0000259" key="5">
    <source>
        <dbReference type="PROSITE" id="PS50944"/>
    </source>
</evidence>
<dbReference type="EMBL" id="DTPI01000028">
    <property type="protein sequence ID" value="HGE66237.1"/>
    <property type="molecule type" value="Genomic_DNA"/>
</dbReference>
<evidence type="ECO:0000313" key="6">
    <source>
        <dbReference type="EMBL" id="HGE66237.1"/>
    </source>
</evidence>
<dbReference type="Gene3D" id="1.10.60.10">
    <property type="entry name" value="Iron dependent repressor, metal binding and dimerisation domain"/>
    <property type="match status" value="1"/>
</dbReference>
<dbReference type="AlphaFoldDB" id="A0A7C4S7Q4"/>
<dbReference type="SUPFAM" id="SSF46785">
    <property type="entry name" value="Winged helix' DNA-binding domain"/>
    <property type="match status" value="1"/>
</dbReference>
<dbReference type="PROSITE" id="PS50944">
    <property type="entry name" value="HTH_DTXR"/>
    <property type="match status" value="1"/>
</dbReference>
<dbReference type="InterPro" id="IPR022689">
    <property type="entry name" value="Iron_dep_repressor"/>
</dbReference>
<keyword evidence="4" id="KW-0804">Transcription</keyword>
<dbReference type="InterPro" id="IPR022687">
    <property type="entry name" value="HTH_DTXR"/>
</dbReference>
<evidence type="ECO:0000256" key="4">
    <source>
        <dbReference type="ARBA" id="ARBA00023163"/>
    </source>
</evidence>
<dbReference type="InterPro" id="IPR036421">
    <property type="entry name" value="Fe_dep_repressor_sf"/>
</dbReference>
<name>A0A7C4S7Q4_9EURY</name>
<dbReference type="GO" id="GO:0003677">
    <property type="term" value="F:DNA binding"/>
    <property type="evidence" value="ECO:0007669"/>
    <property type="project" value="UniProtKB-KW"/>
</dbReference>
<dbReference type="PANTHER" id="PTHR33238">
    <property type="entry name" value="IRON (METAL) DEPENDENT REPRESSOR, DTXR FAMILY"/>
    <property type="match status" value="1"/>
</dbReference>
<dbReference type="InterPro" id="IPR050536">
    <property type="entry name" value="DtxR_MntR_Metal-Reg"/>
</dbReference>
<dbReference type="InterPro" id="IPR001367">
    <property type="entry name" value="Fe_dep_repressor"/>
</dbReference>
<dbReference type="Gene3D" id="1.10.10.10">
    <property type="entry name" value="Winged helix-like DNA-binding domain superfamily/Winged helix DNA-binding domain"/>
    <property type="match status" value="1"/>
</dbReference>
<organism evidence="7">
    <name type="scientific">Geoglobus ahangari</name>
    <dbReference type="NCBI Taxonomy" id="113653"/>
    <lineage>
        <taxon>Archaea</taxon>
        <taxon>Methanobacteriati</taxon>
        <taxon>Methanobacteriota</taxon>
        <taxon>Archaeoglobi</taxon>
        <taxon>Archaeoglobales</taxon>
        <taxon>Archaeoglobaceae</taxon>
        <taxon>Geoglobus</taxon>
    </lineage>
</organism>
<evidence type="ECO:0000256" key="3">
    <source>
        <dbReference type="ARBA" id="ARBA00023125"/>
    </source>
</evidence>
<dbReference type="GO" id="GO:0003700">
    <property type="term" value="F:DNA-binding transcription factor activity"/>
    <property type="evidence" value="ECO:0007669"/>
    <property type="project" value="InterPro"/>
</dbReference>
<evidence type="ECO:0000313" key="7">
    <source>
        <dbReference type="EMBL" id="HGU59268.1"/>
    </source>
</evidence>
<comment type="similarity">
    <text evidence="1">Belongs to the DtxR/MntR family.</text>
</comment>
<dbReference type="Pfam" id="PF02742">
    <property type="entry name" value="Fe_dep_repr_C"/>
    <property type="match status" value="1"/>
</dbReference>
<dbReference type="SUPFAM" id="SSF47979">
    <property type="entry name" value="Iron-dependent repressor protein, dimerization domain"/>
    <property type="match status" value="1"/>
</dbReference>
<dbReference type="SMART" id="SM00529">
    <property type="entry name" value="HTH_DTXR"/>
    <property type="match status" value="1"/>
</dbReference>
<evidence type="ECO:0000256" key="2">
    <source>
        <dbReference type="ARBA" id="ARBA00023015"/>
    </source>
</evidence>
<keyword evidence="2" id="KW-0805">Transcription regulation</keyword>
<feature type="domain" description="HTH dtxR-type" evidence="5">
    <location>
        <begin position="1"/>
        <end position="63"/>
    </location>
</feature>
<dbReference type="InterPro" id="IPR036390">
    <property type="entry name" value="WH_DNA-bd_sf"/>
</dbReference>
<reference evidence="7" key="1">
    <citation type="journal article" date="2020" name="mSystems">
        <title>Genome- and Community-Level Interaction Insights into Carbon Utilization and Element Cycling Functions of Hydrothermarchaeota in Hydrothermal Sediment.</title>
        <authorList>
            <person name="Zhou Z."/>
            <person name="Liu Y."/>
            <person name="Xu W."/>
            <person name="Pan J."/>
            <person name="Luo Z.H."/>
            <person name="Li M."/>
        </authorList>
    </citation>
    <scope>NUCLEOTIDE SEQUENCE [LARGE SCALE GENOMIC DNA]</scope>
    <source>
        <strain evidence="7">SpSt-62</strain>
        <strain evidence="6">SpSt-97</strain>
    </source>
</reference>
<protein>
    <submittedName>
        <fullName evidence="7">Metal-dependent transcriptional regulator</fullName>
    </submittedName>
</protein>
<comment type="caution">
    <text evidence="7">The sequence shown here is derived from an EMBL/GenBank/DDBJ whole genome shotgun (WGS) entry which is preliminary data.</text>
</comment>
<evidence type="ECO:0000256" key="1">
    <source>
        <dbReference type="ARBA" id="ARBA00007871"/>
    </source>
</evidence>
<accession>A0A7C4S7Q4</accession>